<dbReference type="InterPro" id="IPR011010">
    <property type="entry name" value="DNA_brk_join_enz"/>
</dbReference>
<evidence type="ECO:0000256" key="1">
    <source>
        <dbReference type="ARBA" id="ARBA00008857"/>
    </source>
</evidence>
<dbReference type="PANTHER" id="PTHR30349">
    <property type="entry name" value="PHAGE INTEGRASE-RELATED"/>
    <property type="match status" value="1"/>
</dbReference>
<evidence type="ECO:0000256" key="2">
    <source>
        <dbReference type="ARBA" id="ARBA00023125"/>
    </source>
</evidence>
<protein>
    <submittedName>
        <fullName evidence="5">Site-specific integrase</fullName>
    </submittedName>
</protein>
<organism evidence="5 6">
    <name type="scientific">Humisphaera borealis</name>
    <dbReference type="NCBI Taxonomy" id="2807512"/>
    <lineage>
        <taxon>Bacteria</taxon>
        <taxon>Pseudomonadati</taxon>
        <taxon>Planctomycetota</taxon>
        <taxon>Phycisphaerae</taxon>
        <taxon>Tepidisphaerales</taxon>
        <taxon>Tepidisphaeraceae</taxon>
        <taxon>Humisphaera</taxon>
    </lineage>
</organism>
<keyword evidence="3" id="KW-0233">DNA recombination</keyword>
<dbReference type="InterPro" id="IPR010998">
    <property type="entry name" value="Integrase_recombinase_N"/>
</dbReference>
<accession>A0A7M2X6T2</accession>
<reference evidence="5 6" key="1">
    <citation type="submission" date="2020-10" db="EMBL/GenBank/DDBJ databases">
        <title>Wide distribution of Phycisphaera-like planctomycetes from WD2101 soil group in peatlands and genome analysis of the first cultivated representative.</title>
        <authorList>
            <person name="Dedysh S.N."/>
            <person name="Beletsky A.V."/>
            <person name="Ivanova A."/>
            <person name="Kulichevskaya I.S."/>
            <person name="Suzina N.E."/>
            <person name="Philippov D.A."/>
            <person name="Rakitin A.L."/>
            <person name="Mardanov A.V."/>
            <person name="Ravin N.V."/>
        </authorList>
    </citation>
    <scope>NUCLEOTIDE SEQUENCE [LARGE SCALE GENOMIC DNA]</scope>
    <source>
        <strain evidence="5 6">M1803</strain>
    </source>
</reference>
<evidence type="ECO:0000256" key="3">
    <source>
        <dbReference type="ARBA" id="ARBA00023172"/>
    </source>
</evidence>
<sequence length="427" mass="47284">MATIGTEPNGYRRVLFVAADGSRKTVRLGKCSERDAEQICRHIEALAATTIHGQPLPRPTAIWVGDVGDKLHDRLARASLVEPRVAVESTKLGAFTDSYLLQRAGDVKPGTMIVMRQARRWLVKFLGEGKAVASVTPSDADAYRAFLQSESRAKATVAKWCGYARHFFEVARRRRLISENPFSHIKGTVRGNPARRKFIPATDVQKVIDAAHDPQWKLLIALARWGGLRIPSEALALTWNDVDFHGKRFVVRSSKTEHHQDGGVRVVPMFPELEAHFHAVFAAAPEGSIYVISRYRDAAMNLRTQLVRYITAAGLTPWPKPWQNMRATRATELADLYPSHVCAGWLGHTEAVADEFYRQTTDEHFRRATEAARNPAQQSPAGDRRVPSVPSGVSTQTPHYQGNAVSCDVVQNGGLGALGFEPRTKGL</sequence>
<dbReference type="InterPro" id="IPR050090">
    <property type="entry name" value="Tyrosine_recombinase_XerCD"/>
</dbReference>
<evidence type="ECO:0000313" key="5">
    <source>
        <dbReference type="EMBL" id="QOV92540.1"/>
    </source>
</evidence>
<dbReference type="PANTHER" id="PTHR30349:SF41">
    <property type="entry name" value="INTEGRASE_RECOMBINASE PROTEIN MJ0367-RELATED"/>
    <property type="match status" value="1"/>
</dbReference>
<proteinExistence type="inferred from homology"/>
<dbReference type="KEGG" id="hbs:IPV69_24700"/>
<dbReference type="InterPro" id="IPR013762">
    <property type="entry name" value="Integrase-like_cat_sf"/>
</dbReference>
<evidence type="ECO:0000313" key="6">
    <source>
        <dbReference type="Proteomes" id="UP000593765"/>
    </source>
</evidence>
<name>A0A7M2X6T2_9BACT</name>
<dbReference type="AlphaFoldDB" id="A0A7M2X6T2"/>
<keyword evidence="6" id="KW-1185">Reference proteome</keyword>
<dbReference type="GO" id="GO:0003677">
    <property type="term" value="F:DNA binding"/>
    <property type="evidence" value="ECO:0007669"/>
    <property type="project" value="UniProtKB-KW"/>
</dbReference>
<dbReference type="GO" id="GO:0015074">
    <property type="term" value="P:DNA integration"/>
    <property type="evidence" value="ECO:0007669"/>
    <property type="project" value="InterPro"/>
</dbReference>
<feature type="compositionally biased region" description="Polar residues" evidence="4">
    <location>
        <begin position="391"/>
        <end position="400"/>
    </location>
</feature>
<evidence type="ECO:0000256" key="4">
    <source>
        <dbReference type="SAM" id="MobiDB-lite"/>
    </source>
</evidence>
<gene>
    <name evidence="5" type="ORF">IPV69_24700</name>
</gene>
<dbReference type="Gene3D" id="1.10.443.10">
    <property type="entry name" value="Intergrase catalytic core"/>
    <property type="match status" value="1"/>
</dbReference>
<dbReference type="GO" id="GO:0006310">
    <property type="term" value="P:DNA recombination"/>
    <property type="evidence" value="ECO:0007669"/>
    <property type="project" value="UniProtKB-KW"/>
</dbReference>
<dbReference type="SUPFAM" id="SSF56349">
    <property type="entry name" value="DNA breaking-rejoining enzymes"/>
    <property type="match status" value="1"/>
</dbReference>
<comment type="similarity">
    <text evidence="1">Belongs to the 'phage' integrase family.</text>
</comment>
<dbReference type="Proteomes" id="UP000593765">
    <property type="component" value="Chromosome"/>
</dbReference>
<dbReference type="CDD" id="cd00397">
    <property type="entry name" value="DNA_BRE_C"/>
    <property type="match status" value="1"/>
</dbReference>
<keyword evidence="2" id="KW-0238">DNA-binding</keyword>
<dbReference type="EMBL" id="CP063458">
    <property type="protein sequence ID" value="QOV92540.1"/>
    <property type="molecule type" value="Genomic_DNA"/>
</dbReference>
<feature type="region of interest" description="Disordered" evidence="4">
    <location>
        <begin position="366"/>
        <end position="400"/>
    </location>
</feature>
<dbReference type="Gene3D" id="1.10.150.130">
    <property type="match status" value="1"/>
</dbReference>